<organism evidence="1 2">
    <name type="scientific">Sphingomonas kaistensis</name>
    <dbReference type="NCBI Taxonomy" id="298708"/>
    <lineage>
        <taxon>Bacteria</taxon>
        <taxon>Pseudomonadati</taxon>
        <taxon>Pseudomonadota</taxon>
        <taxon>Alphaproteobacteria</taxon>
        <taxon>Sphingomonadales</taxon>
        <taxon>Sphingomonadaceae</taxon>
        <taxon>Sphingomonas</taxon>
    </lineage>
</organism>
<keyword evidence="2" id="KW-1185">Reference proteome</keyword>
<evidence type="ECO:0000313" key="2">
    <source>
        <dbReference type="Proteomes" id="UP001382935"/>
    </source>
</evidence>
<dbReference type="Proteomes" id="UP001382935">
    <property type="component" value="Chromosome"/>
</dbReference>
<gene>
    <name evidence="1" type="ORF">V6R86_08820</name>
</gene>
<dbReference type="InterPro" id="IPR007709">
    <property type="entry name" value="N-FG_amidohydro"/>
</dbReference>
<protein>
    <submittedName>
        <fullName evidence="1">N-formylglutamate amidohydrolase</fullName>
    </submittedName>
</protein>
<dbReference type="Gene3D" id="3.40.630.40">
    <property type="entry name" value="Zn-dependent exopeptidases"/>
    <property type="match status" value="1"/>
</dbReference>
<name>A0ABZ2G446_9SPHN</name>
<dbReference type="RefSeq" id="WP_338503821.1">
    <property type="nucleotide sequence ID" value="NZ_CP145607.1"/>
</dbReference>
<evidence type="ECO:0000313" key="1">
    <source>
        <dbReference type="EMBL" id="WWM70773.1"/>
    </source>
</evidence>
<dbReference type="PIRSF" id="PIRSF029730">
    <property type="entry name" value="UCP029730"/>
    <property type="match status" value="1"/>
</dbReference>
<accession>A0ABZ2G446</accession>
<dbReference type="EMBL" id="CP145607">
    <property type="protein sequence ID" value="WWM70773.1"/>
    <property type="molecule type" value="Genomic_DNA"/>
</dbReference>
<proteinExistence type="predicted"/>
<dbReference type="SUPFAM" id="SSF53187">
    <property type="entry name" value="Zn-dependent exopeptidases"/>
    <property type="match status" value="1"/>
</dbReference>
<dbReference type="InterPro" id="IPR011227">
    <property type="entry name" value="UCP029730"/>
</dbReference>
<reference evidence="1 2" key="1">
    <citation type="submission" date="2024-02" db="EMBL/GenBank/DDBJ databases">
        <title>Full genome sequence of Sphingomonas kaistensis.</title>
        <authorList>
            <person name="Poletto B.L."/>
            <person name="Silva G."/>
            <person name="Galante D."/>
            <person name="Campos K.R."/>
            <person name="Santos M.B.N."/>
            <person name="Sacchi C.T."/>
        </authorList>
    </citation>
    <scope>NUCLEOTIDE SEQUENCE [LARGE SCALE GENOMIC DNA]</scope>
    <source>
        <strain evidence="1 2">MA4R</strain>
    </source>
</reference>
<sequence length="267" mass="28475">MQNGPTVAVAAGTPILAPDEPPPVNVLNPAGASPFLLLGDHAGNRIPRVLGDLGLDETERTRHIAWDIGIAALGTLLSARLDATFIHQTYSRLVIDCNRRPGAPTSIPPVSDGTAIAANAALDAAGAAARAAAIHAPYQATIAAEIERRRAAGQETILIALHSFTPSMNGIDRPWQVGILHDAGDSRFARAMLAAFALDSALTVGDNEPYSMDIIDHTIPHHAYPPRLPYAEIEIRQDLLSDDAGIAAWSERVFAALEEAYRSYQQF</sequence>
<dbReference type="Pfam" id="PF05013">
    <property type="entry name" value="FGase"/>
    <property type="match status" value="1"/>
</dbReference>